<dbReference type="GeneID" id="87822266"/>
<dbReference type="AlphaFoldDB" id="A0AAN6ZQI2"/>
<evidence type="ECO:0000256" key="1">
    <source>
        <dbReference type="SAM" id="MobiDB-lite"/>
    </source>
</evidence>
<gene>
    <name evidence="2" type="ORF">C8A04DRAFT_9848</name>
</gene>
<proteinExistence type="predicted"/>
<protein>
    <submittedName>
        <fullName evidence="2">Uncharacterized protein</fullName>
    </submittedName>
</protein>
<keyword evidence="3" id="KW-1185">Reference proteome</keyword>
<comment type="caution">
    <text evidence="2">The sequence shown here is derived from an EMBL/GenBank/DDBJ whole genome shotgun (WGS) entry which is preliminary data.</text>
</comment>
<feature type="compositionally biased region" description="Polar residues" evidence="1">
    <location>
        <begin position="10"/>
        <end position="19"/>
    </location>
</feature>
<sequence>MSRGVGAHFQTKTPTSHPSILTHYGQCLGLPHPRPPSQQQHQQPPHRKQYATTPRMQRRPGPLSQSTGSSQQAALLFPHFTTPPISWWNSIEAMGKLGGVPPAECSNAVTVFCSLATAANDGWKEKLEKDYKIPPLTLHYAALSLFLMNTPTPAAQPVGMRMLQTASTLNFVPSTLSLIRAFEMSPASARSKSDAYLTAVDQRFRRLLQTNPSPDVYTLQGLVLFNRGYPDAQALRFFDLALREGMEHPPPPPIVPGTGAVSASEPRRRSPRWTYEAICHRHRATLLFRRKERVEEARAEAFASLEVLAFELGDPKGYTQLAKRLLPAFTGESDGFLTRAAQSGDWEACELLAMVLSKLSGSKEAASELTKAKMEEMLRMAVEWVAVIPDEGKRADVLKRVKSVRELL</sequence>
<name>A0AAN6ZQI2_9PEZI</name>
<reference evidence="2" key="2">
    <citation type="submission" date="2023-05" db="EMBL/GenBank/DDBJ databases">
        <authorList>
            <consortium name="Lawrence Berkeley National Laboratory"/>
            <person name="Steindorff A."/>
            <person name="Hensen N."/>
            <person name="Bonometti L."/>
            <person name="Westerberg I."/>
            <person name="Brannstrom I.O."/>
            <person name="Guillou S."/>
            <person name="Cros-Aarteil S."/>
            <person name="Calhoun S."/>
            <person name="Haridas S."/>
            <person name="Kuo A."/>
            <person name="Mondo S."/>
            <person name="Pangilinan J."/>
            <person name="Riley R."/>
            <person name="Labutti K."/>
            <person name="Andreopoulos B."/>
            <person name="Lipzen A."/>
            <person name="Chen C."/>
            <person name="Yanf M."/>
            <person name="Daum C."/>
            <person name="Ng V."/>
            <person name="Clum A."/>
            <person name="Ohm R."/>
            <person name="Martin F."/>
            <person name="Silar P."/>
            <person name="Natvig D."/>
            <person name="Lalanne C."/>
            <person name="Gautier V."/>
            <person name="Ament-Velasquez S.L."/>
            <person name="Kruys A."/>
            <person name="Hutchinson M.I."/>
            <person name="Powell A.J."/>
            <person name="Barry K."/>
            <person name="Miller A.N."/>
            <person name="Grigoriev I.V."/>
            <person name="Debuchy R."/>
            <person name="Gladieux P."/>
            <person name="Thoren M.H."/>
            <person name="Johannesson H."/>
        </authorList>
    </citation>
    <scope>NUCLEOTIDE SEQUENCE</scope>
    <source>
        <strain evidence="2">CBS 141.50</strain>
    </source>
</reference>
<evidence type="ECO:0000313" key="2">
    <source>
        <dbReference type="EMBL" id="KAK4146319.1"/>
    </source>
</evidence>
<feature type="region of interest" description="Disordered" evidence="1">
    <location>
        <begin position="1"/>
        <end position="71"/>
    </location>
</feature>
<dbReference type="Proteomes" id="UP001302676">
    <property type="component" value="Unassembled WGS sequence"/>
</dbReference>
<dbReference type="RefSeq" id="XP_062639690.1">
    <property type="nucleotide sequence ID" value="XM_062785653.1"/>
</dbReference>
<accession>A0AAN6ZQI2</accession>
<reference evidence="2" key="1">
    <citation type="journal article" date="2023" name="Mol. Phylogenet. Evol.">
        <title>Genome-scale phylogeny and comparative genomics of the fungal order Sordariales.</title>
        <authorList>
            <person name="Hensen N."/>
            <person name="Bonometti L."/>
            <person name="Westerberg I."/>
            <person name="Brannstrom I.O."/>
            <person name="Guillou S."/>
            <person name="Cros-Aarteil S."/>
            <person name="Calhoun S."/>
            <person name="Haridas S."/>
            <person name="Kuo A."/>
            <person name="Mondo S."/>
            <person name="Pangilinan J."/>
            <person name="Riley R."/>
            <person name="LaButti K."/>
            <person name="Andreopoulos B."/>
            <person name="Lipzen A."/>
            <person name="Chen C."/>
            <person name="Yan M."/>
            <person name="Daum C."/>
            <person name="Ng V."/>
            <person name="Clum A."/>
            <person name="Steindorff A."/>
            <person name="Ohm R.A."/>
            <person name="Martin F."/>
            <person name="Silar P."/>
            <person name="Natvig D.O."/>
            <person name="Lalanne C."/>
            <person name="Gautier V."/>
            <person name="Ament-Velasquez S.L."/>
            <person name="Kruys A."/>
            <person name="Hutchinson M.I."/>
            <person name="Powell A.J."/>
            <person name="Barry K."/>
            <person name="Miller A.N."/>
            <person name="Grigoriev I.V."/>
            <person name="Debuchy R."/>
            <person name="Gladieux P."/>
            <person name="Hiltunen Thoren M."/>
            <person name="Johannesson H."/>
        </authorList>
    </citation>
    <scope>NUCLEOTIDE SEQUENCE</scope>
    <source>
        <strain evidence="2">CBS 141.50</strain>
    </source>
</reference>
<organism evidence="2 3">
    <name type="scientific">Dichotomopilus funicola</name>
    <dbReference type="NCBI Taxonomy" id="1934379"/>
    <lineage>
        <taxon>Eukaryota</taxon>
        <taxon>Fungi</taxon>
        <taxon>Dikarya</taxon>
        <taxon>Ascomycota</taxon>
        <taxon>Pezizomycotina</taxon>
        <taxon>Sordariomycetes</taxon>
        <taxon>Sordariomycetidae</taxon>
        <taxon>Sordariales</taxon>
        <taxon>Chaetomiaceae</taxon>
        <taxon>Dichotomopilus</taxon>
    </lineage>
</organism>
<dbReference type="EMBL" id="MU853562">
    <property type="protein sequence ID" value="KAK4146319.1"/>
    <property type="molecule type" value="Genomic_DNA"/>
</dbReference>
<evidence type="ECO:0000313" key="3">
    <source>
        <dbReference type="Proteomes" id="UP001302676"/>
    </source>
</evidence>